<feature type="transmembrane region" description="Helical" evidence="7">
    <location>
        <begin position="135"/>
        <end position="153"/>
    </location>
</feature>
<evidence type="ECO:0000256" key="4">
    <source>
        <dbReference type="ARBA" id="ARBA00022960"/>
    </source>
</evidence>
<dbReference type="InterPro" id="IPR018365">
    <property type="entry name" value="Cell_cycle_FtsW-rel_CS"/>
</dbReference>
<dbReference type="GO" id="GO:0008360">
    <property type="term" value="P:regulation of cell shape"/>
    <property type="evidence" value="ECO:0007669"/>
    <property type="project" value="UniProtKB-KW"/>
</dbReference>
<organism evidence="8 9">
    <name type="scientific">Jeotgalibacillus alimentarius</name>
    <dbReference type="NCBI Taxonomy" id="135826"/>
    <lineage>
        <taxon>Bacteria</taxon>
        <taxon>Bacillati</taxon>
        <taxon>Bacillota</taxon>
        <taxon>Bacilli</taxon>
        <taxon>Bacillales</taxon>
        <taxon>Caryophanaceae</taxon>
        <taxon>Jeotgalibacillus</taxon>
    </lineage>
</organism>
<protein>
    <submittedName>
        <fullName evidence="8">Stage V sporulation protein E</fullName>
    </submittedName>
</protein>
<keyword evidence="3 7" id="KW-0812">Transmembrane</keyword>
<keyword evidence="5 7" id="KW-1133">Transmembrane helix</keyword>
<feature type="transmembrane region" description="Helical" evidence="7">
    <location>
        <begin position="330"/>
        <end position="351"/>
    </location>
</feature>
<accession>A0A0C2S8T2</accession>
<keyword evidence="6 7" id="KW-0472">Membrane</keyword>
<comment type="subcellular location">
    <subcellularLocation>
        <location evidence="1">Cell membrane</location>
        <topology evidence="1">Multi-pass membrane protein</topology>
    </subcellularLocation>
</comment>
<feature type="transmembrane region" description="Helical" evidence="7">
    <location>
        <begin position="103"/>
        <end position="123"/>
    </location>
</feature>
<comment type="caution">
    <text evidence="8">The sequence shown here is derived from an EMBL/GenBank/DDBJ whole genome shotgun (WGS) entry which is preliminary data.</text>
</comment>
<keyword evidence="2" id="KW-1003">Cell membrane</keyword>
<dbReference type="Proteomes" id="UP000031950">
    <property type="component" value="Unassembled WGS sequence"/>
</dbReference>
<evidence type="ECO:0000256" key="2">
    <source>
        <dbReference type="ARBA" id="ARBA00022475"/>
    </source>
</evidence>
<feature type="transmembrane region" description="Helical" evidence="7">
    <location>
        <begin position="165"/>
        <end position="195"/>
    </location>
</feature>
<reference evidence="8 9" key="1">
    <citation type="submission" date="2015-01" db="EMBL/GenBank/DDBJ databases">
        <title>Genome sequence of Jeotgalibacillus alimentarius.</title>
        <authorList>
            <person name="Goh K.M."/>
            <person name="Chan K.-G."/>
            <person name="Yaakop A.S."/>
            <person name="Ee R."/>
            <person name="Gan H.M."/>
            <person name="Chan C.S."/>
        </authorList>
    </citation>
    <scope>NUCLEOTIDE SEQUENCE [LARGE SCALE GENOMIC DNA]</scope>
    <source>
        <strain evidence="8 9">YKJ-13</strain>
    </source>
</reference>
<evidence type="ECO:0000256" key="3">
    <source>
        <dbReference type="ARBA" id="ARBA00022692"/>
    </source>
</evidence>
<feature type="transmembrane region" description="Helical" evidence="7">
    <location>
        <begin position="255"/>
        <end position="281"/>
    </location>
</feature>
<dbReference type="PROSITE" id="PS00428">
    <property type="entry name" value="FTSW_RODA_SPOVE"/>
    <property type="match status" value="1"/>
</dbReference>
<feature type="transmembrane region" description="Helical" evidence="7">
    <location>
        <begin position="38"/>
        <end position="57"/>
    </location>
</feature>
<evidence type="ECO:0000256" key="7">
    <source>
        <dbReference type="SAM" id="Phobius"/>
    </source>
</evidence>
<feature type="transmembrane region" description="Helical" evidence="7">
    <location>
        <begin position="302"/>
        <end position="324"/>
    </location>
</feature>
<evidence type="ECO:0000256" key="5">
    <source>
        <dbReference type="ARBA" id="ARBA00022989"/>
    </source>
</evidence>
<dbReference type="Pfam" id="PF01098">
    <property type="entry name" value="FTSW_RODA_SPOVE"/>
    <property type="match status" value="1"/>
</dbReference>
<dbReference type="EMBL" id="JXRQ01000017">
    <property type="protein sequence ID" value="KIL50384.1"/>
    <property type="molecule type" value="Genomic_DNA"/>
</dbReference>
<name>A0A0C2S8T2_9BACL</name>
<dbReference type="NCBIfam" id="TIGR02614">
    <property type="entry name" value="ftsW"/>
    <property type="match status" value="1"/>
</dbReference>
<feature type="transmembrane region" description="Helical" evidence="7">
    <location>
        <begin position="69"/>
        <end position="88"/>
    </location>
</feature>
<evidence type="ECO:0000256" key="6">
    <source>
        <dbReference type="ARBA" id="ARBA00023136"/>
    </source>
</evidence>
<dbReference type="PANTHER" id="PTHR30474">
    <property type="entry name" value="CELL CYCLE PROTEIN"/>
    <property type="match status" value="1"/>
</dbReference>
<dbReference type="GO" id="GO:0009252">
    <property type="term" value="P:peptidoglycan biosynthetic process"/>
    <property type="evidence" value="ECO:0007669"/>
    <property type="project" value="InterPro"/>
</dbReference>
<dbReference type="PATRIC" id="fig|135826.4.peg.1754"/>
<proteinExistence type="predicted"/>
<keyword evidence="9" id="KW-1185">Reference proteome</keyword>
<dbReference type="PANTHER" id="PTHR30474:SF13">
    <property type="entry name" value="STAGE V SPORULATION PROTEIN E"/>
    <property type="match status" value="1"/>
</dbReference>
<gene>
    <name evidence="8" type="ORF">KP77_17590</name>
</gene>
<dbReference type="InterPro" id="IPR001182">
    <property type="entry name" value="FtsW/RodA"/>
</dbReference>
<dbReference type="STRING" id="135826.KP77_17590"/>
<evidence type="ECO:0000313" key="8">
    <source>
        <dbReference type="EMBL" id="KIL50384.1"/>
    </source>
</evidence>
<dbReference type="AlphaFoldDB" id="A0A0C2S8T2"/>
<dbReference type="GO" id="GO:0051301">
    <property type="term" value="P:cell division"/>
    <property type="evidence" value="ECO:0007669"/>
    <property type="project" value="InterPro"/>
</dbReference>
<dbReference type="GO" id="GO:0032153">
    <property type="term" value="C:cell division site"/>
    <property type="evidence" value="ECO:0007669"/>
    <property type="project" value="TreeGrafter"/>
</dbReference>
<dbReference type="InterPro" id="IPR013437">
    <property type="entry name" value="FtsW"/>
</dbReference>
<evidence type="ECO:0000313" key="9">
    <source>
        <dbReference type="Proteomes" id="UP000031950"/>
    </source>
</evidence>
<dbReference type="RefSeq" id="WP_052474046.1">
    <property type="nucleotide sequence ID" value="NZ_JXRQ01000017.1"/>
</dbReference>
<sequence length="357" mass="38242">MDRLLFTLVLCCSVFGVLLIDSASSVWAFDRFGDAHFFSFRQALYLVAGAIAMVIISKIHYHIWRKHASVIYLISIILLVLVLIPGIGLERNGSQSWIGAGPISIQPAELAKAGVLMMTAALISSSRKKLTLKQTAFLILIILLPFGIVMLQPDLGTGTVLAGSGMSLLFLAGVSIRFFVFLFGTGVAGFAGLVIAAPYRMQRINSFIDPWQDPLGAGFQMIQSLYAVGPGGLFGTGFSDSRQKHFYLPEPQNDFIFAIAAEELGLAGSIMIILLFAAVIWRGILIAVAAPDTFSKMLAGGIVISLGLQSAINISVVIGLIPVTGITLPFFSYGGSSLMVVLCMIGILLNISRYTGK</sequence>
<evidence type="ECO:0000256" key="1">
    <source>
        <dbReference type="ARBA" id="ARBA00004651"/>
    </source>
</evidence>
<dbReference type="GO" id="GO:0015648">
    <property type="term" value="F:lipid-linked peptidoglycan transporter activity"/>
    <property type="evidence" value="ECO:0007669"/>
    <property type="project" value="TreeGrafter"/>
</dbReference>
<feature type="transmembrane region" description="Helical" evidence="7">
    <location>
        <begin position="215"/>
        <end position="235"/>
    </location>
</feature>
<dbReference type="GO" id="GO:0005886">
    <property type="term" value="C:plasma membrane"/>
    <property type="evidence" value="ECO:0007669"/>
    <property type="project" value="UniProtKB-SubCell"/>
</dbReference>
<dbReference type="OrthoDB" id="9768187at2"/>
<keyword evidence="4" id="KW-0133">Cell shape</keyword>